<evidence type="ECO:0000313" key="5">
    <source>
        <dbReference type="Proteomes" id="UP000521872"/>
    </source>
</evidence>
<dbReference type="AlphaFoldDB" id="A0A8H4QIF4"/>
<feature type="transmembrane region" description="Helical" evidence="2">
    <location>
        <begin position="18"/>
        <end position="39"/>
    </location>
</feature>
<gene>
    <name evidence="4" type="ORF">D9613_003877</name>
</gene>
<feature type="transmembrane region" description="Helical" evidence="2">
    <location>
        <begin position="126"/>
        <end position="143"/>
    </location>
</feature>
<protein>
    <recommendedName>
        <fullName evidence="3">DUF6534 domain-containing protein</fullName>
    </recommendedName>
</protein>
<dbReference type="Pfam" id="PF20152">
    <property type="entry name" value="DUF6534"/>
    <property type="match status" value="1"/>
</dbReference>
<feature type="compositionally biased region" description="Basic and acidic residues" evidence="1">
    <location>
        <begin position="266"/>
        <end position="276"/>
    </location>
</feature>
<comment type="caution">
    <text evidence="4">The sequence shown here is derived from an EMBL/GenBank/DDBJ whole genome shotgun (WGS) entry which is preliminary data.</text>
</comment>
<feature type="transmembrane region" description="Helical" evidence="2">
    <location>
        <begin position="51"/>
        <end position="70"/>
    </location>
</feature>
<keyword evidence="2" id="KW-0812">Transmembrane</keyword>
<evidence type="ECO:0000256" key="2">
    <source>
        <dbReference type="SAM" id="Phobius"/>
    </source>
</evidence>
<feature type="domain" description="DUF6534" evidence="3">
    <location>
        <begin position="171"/>
        <end position="257"/>
    </location>
</feature>
<keyword evidence="2" id="KW-1133">Transmembrane helix</keyword>
<dbReference type="PANTHER" id="PTHR40465:SF1">
    <property type="entry name" value="DUF6534 DOMAIN-CONTAINING PROTEIN"/>
    <property type="match status" value="1"/>
</dbReference>
<feature type="transmembrane region" description="Helical" evidence="2">
    <location>
        <begin position="163"/>
        <end position="185"/>
    </location>
</feature>
<keyword evidence="5" id="KW-1185">Reference proteome</keyword>
<reference evidence="4 5" key="1">
    <citation type="submission" date="2019-12" db="EMBL/GenBank/DDBJ databases">
        <authorList>
            <person name="Floudas D."/>
            <person name="Bentzer J."/>
            <person name="Ahren D."/>
            <person name="Johansson T."/>
            <person name="Persson P."/>
            <person name="Tunlid A."/>
        </authorList>
    </citation>
    <scope>NUCLEOTIDE SEQUENCE [LARGE SCALE GENOMIC DNA]</scope>
    <source>
        <strain evidence="4 5">CBS 102.39</strain>
    </source>
</reference>
<feature type="transmembrane region" description="Helical" evidence="2">
    <location>
        <begin position="90"/>
        <end position="110"/>
    </location>
</feature>
<dbReference type="InterPro" id="IPR045339">
    <property type="entry name" value="DUF6534"/>
</dbReference>
<name>A0A8H4QIF4_9AGAR</name>
<dbReference type="PANTHER" id="PTHR40465">
    <property type="entry name" value="CHROMOSOME 1, WHOLE GENOME SHOTGUN SEQUENCE"/>
    <property type="match status" value="1"/>
</dbReference>
<evidence type="ECO:0000256" key="1">
    <source>
        <dbReference type="SAM" id="MobiDB-lite"/>
    </source>
</evidence>
<evidence type="ECO:0000313" key="4">
    <source>
        <dbReference type="EMBL" id="KAF4611508.1"/>
    </source>
</evidence>
<feature type="transmembrane region" description="Helical" evidence="2">
    <location>
        <begin position="205"/>
        <end position="227"/>
    </location>
</feature>
<keyword evidence="2" id="KW-0472">Membrane</keyword>
<dbReference type="Proteomes" id="UP000521872">
    <property type="component" value="Unassembled WGS sequence"/>
</dbReference>
<feature type="region of interest" description="Disordered" evidence="1">
    <location>
        <begin position="262"/>
        <end position="300"/>
    </location>
</feature>
<organism evidence="4 5">
    <name type="scientific">Agrocybe pediades</name>
    <dbReference type="NCBI Taxonomy" id="84607"/>
    <lineage>
        <taxon>Eukaryota</taxon>
        <taxon>Fungi</taxon>
        <taxon>Dikarya</taxon>
        <taxon>Basidiomycota</taxon>
        <taxon>Agaricomycotina</taxon>
        <taxon>Agaricomycetes</taxon>
        <taxon>Agaricomycetidae</taxon>
        <taxon>Agaricales</taxon>
        <taxon>Agaricineae</taxon>
        <taxon>Strophariaceae</taxon>
        <taxon>Agrocybe</taxon>
    </lineage>
</organism>
<proteinExistence type="predicted"/>
<sequence>MMLVAEENHVLPGVTANAIGYTLNGLLLGILAIQTHQYFLALPDDLLATRLLVLGVHFLEAAQSFLLMWSASHSLAAKFTGLIFLDETGSFQRCAPVLFSIVAFVARVFYAHRIKAVSQQSQYKKLVGFIVFLALVQLSSEVGTNIARKNGTFSTQLVEKAPVIVTSIIGALCDTGIAVCMGFHFGRQDPSRKEAVITLSKDVKLIAFGSLTGTVVAWLNVLLVIFPTYRPKLVMNTFGILSKLYSNSILALFNSRVKPISVSKPSRKDAATDSKFVESNQHHGSRPRFTDDANETHPLQ</sequence>
<feature type="compositionally biased region" description="Basic and acidic residues" evidence="1">
    <location>
        <begin position="288"/>
        <end position="300"/>
    </location>
</feature>
<accession>A0A8H4QIF4</accession>
<dbReference type="EMBL" id="JAACJL010000057">
    <property type="protein sequence ID" value="KAF4611508.1"/>
    <property type="molecule type" value="Genomic_DNA"/>
</dbReference>
<evidence type="ECO:0000259" key="3">
    <source>
        <dbReference type="Pfam" id="PF20152"/>
    </source>
</evidence>